<name>A0A815VKB4_ADIRI</name>
<dbReference type="SUPFAM" id="SSF52047">
    <property type="entry name" value="RNI-like"/>
    <property type="match status" value="1"/>
</dbReference>
<sequence length="605" mass="70374">MSRGKHSRSSSSSNAIQKKKRKVTTDGLSAEMVTCFEDLSNELIYEVLEFVDFYDVYRAFYSLNMRFRQIITNSTLPIHVNLSSRSKSTFESYNKDCILPNKHRIQSLHLSNPCLYDHTASPTHILSQFLHLQTLILNNIEVKHLAILMPTLTSLFYLSSLSIDPIDNEPIMNAIYPHVFRLSALKYLRLSNKNLSCHDSLPVSSNEQSPIEYLVINETISFDLLIFLLSHLPQLRRLSAHIRVLYTLLPNQIKAPSLKSNYLTHVSLGLKSITFDQFEQLMINVFPLVEILYISIPPNTDSVFTDATRWQQLISSHLPQLRIFDFLHDNWPNNGASNSNSHQFSSLFWSKRQWFFVEQHYKEKYLFRTIFYSTNPYRRREYTLGDEKHDITDSNVQIRPVQHLHIVDEKNIKDHQYFPNVTTLTLGNGFTTTVASVAATLSRVVPLKNLTHLHLECTHFSLAKVMELFRFTPHVHTLTLSSLSSYGLDSESMQQNRAFQFIHCTNIVANLTLKGVCSMDQLQILLTLFPRMKQLHICIYAKCLHSFIRHILQKVKEKANRHLCLLSFRSAAKVWMERTKSLIDSKRLLNDYVLKFVVKDLYLWW</sequence>
<evidence type="ECO:0000313" key="3">
    <source>
        <dbReference type="Proteomes" id="UP000663852"/>
    </source>
</evidence>
<dbReference type="AlphaFoldDB" id="A0A815VKB4"/>
<gene>
    <name evidence="2" type="ORF">EDS130_LOCUS44600</name>
</gene>
<comment type="caution">
    <text evidence="2">The sequence shown here is derived from an EMBL/GenBank/DDBJ whole genome shotgun (WGS) entry which is preliminary data.</text>
</comment>
<dbReference type="Proteomes" id="UP000663852">
    <property type="component" value="Unassembled WGS sequence"/>
</dbReference>
<dbReference type="Gene3D" id="3.80.10.10">
    <property type="entry name" value="Ribonuclease Inhibitor"/>
    <property type="match status" value="1"/>
</dbReference>
<protein>
    <recommendedName>
        <fullName evidence="4">F-box domain-containing protein</fullName>
    </recommendedName>
</protein>
<reference evidence="2" key="1">
    <citation type="submission" date="2021-02" db="EMBL/GenBank/DDBJ databases">
        <authorList>
            <person name="Nowell W R."/>
        </authorList>
    </citation>
    <scope>NUCLEOTIDE SEQUENCE</scope>
</reference>
<evidence type="ECO:0000313" key="2">
    <source>
        <dbReference type="EMBL" id="CAF1531377.1"/>
    </source>
</evidence>
<dbReference type="InterPro" id="IPR032675">
    <property type="entry name" value="LRR_dom_sf"/>
</dbReference>
<accession>A0A815VKB4</accession>
<evidence type="ECO:0000256" key="1">
    <source>
        <dbReference type="SAM" id="MobiDB-lite"/>
    </source>
</evidence>
<organism evidence="2 3">
    <name type="scientific">Adineta ricciae</name>
    <name type="common">Rotifer</name>
    <dbReference type="NCBI Taxonomy" id="249248"/>
    <lineage>
        <taxon>Eukaryota</taxon>
        <taxon>Metazoa</taxon>
        <taxon>Spiralia</taxon>
        <taxon>Gnathifera</taxon>
        <taxon>Rotifera</taxon>
        <taxon>Eurotatoria</taxon>
        <taxon>Bdelloidea</taxon>
        <taxon>Adinetida</taxon>
        <taxon>Adinetidae</taxon>
        <taxon>Adineta</taxon>
    </lineage>
</organism>
<dbReference type="OrthoDB" id="9987843at2759"/>
<proteinExistence type="predicted"/>
<feature type="region of interest" description="Disordered" evidence="1">
    <location>
        <begin position="1"/>
        <end position="22"/>
    </location>
</feature>
<evidence type="ECO:0008006" key="4">
    <source>
        <dbReference type="Google" id="ProtNLM"/>
    </source>
</evidence>
<dbReference type="EMBL" id="CAJNOJ010000886">
    <property type="protein sequence ID" value="CAF1531377.1"/>
    <property type="molecule type" value="Genomic_DNA"/>
</dbReference>